<feature type="domain" description="SRP54-type proteins GTP-binding" evidence="10">
    <location>
        <begin position="266"/>
        <end position="279"/>
    </location>
</feature>
<dbReference type="Gene3D" id="3.40.50.300">
    <property type="entry name" value="P-loop containing nucleotide triphosphate hydrolases"/>
    <property type="match status" value="1"/>
</dbReference>
<keyword evidence="9" id="KW-0963">Cytoplasm</keyword>
<dbReference type="Pfam" id="PF02881">
    <property type="entry name" value="SRP54_N"/>
    <property type="match status" value="1"/>
</dbReference>
<comment type="subcellular location">
    <subcellularLocation>
        <location evidence="9">Cytoplasm</location>
    </subcellularLocation>
    <text evidence="9">The SRP-RNC complex is targeted to the cytoplasmic membrane.</text>
</comment>
<dbReference type="NCBIfam" id="TIGR00959">
    <property type="entry name" value="ffh"/>
    <property type="match status" value="1"/>
</dbReference>
<dbReference type="Gene3D" id="1.20.120.140">
    <property type="entry name" value="Signal recognition particle SRP54, nucleotide-binding domain"/>
    <property type="match status" value="1"/>
</dbReference>
<name>A0A9D1EZ15_9BACT</name>
<comment type="domain">
    <text evidence="9">Composed of three domains: the N-terminal N domain, which is responsible for interactions with the ribosome, the central G domain, which binds GTP, and the C-terminal M domain, which binds the RNA and the signal sequence of the RNC.</text>
</comment>
<dbReference type="InterPro" id="IPR027417">
    <property type="entry name" value="P-loop_NTPase"/>
</dbReference>
<dbReference type="GO" id="GO:0048500">
    <property type="term" value="C:signal recognition particle"/>
    <property type="evidence" value="ECO:0007669"/>
    <property type="project" value="UniProtKB-UniRule"/>
</dbReference>
<dbReference type="InterPro" id="IPR022941">
    <property type="entry name" value="SRP54"/>
</dbReference>
<dbReference type="SMART" id="SM00962">
    <property type="entry name" value="SRP54"/>
    <property type="match status" value="1"/>
</dbReference>
<sequence length="462" mass="51714">MFDNLSDRLQDIIHKTRGQELTQENMQEAMREIRRALLEADVNLRVVKSFISAVKDKAEGENVLQGVNPSQQLVKIVHDELVNLLGKELKPLDLSGHPSLIMMLGLQGSGKTTSSAKLAVKLKKEGKNPLLVACDVYRPAAITQLQTLGNEIGVEVFTIADEKNVQSIVQSAINYAKEKGFNVLILDTAGRLQIDTGMMAELLLIDRIFNPQEKLLVIDSMTGQEAVNVAENFDAQLSLTGLILTKLDGDSRGGAALSVAYCTGKPVKLTGTGEKLNALEDFYPERMATRILGMGDIVSLVERAQEVFDEKQALELEEKMRKSNFSYNDFLKMQKQMKMFGSMDQLLGMLPGIKIGKDDRQKLSHESDRQFKKMEVFIQSMTPQERENPDLINTSRKKRIAKGCGMELAEVNQFIKQFEQMRLMMKGMSDFKNMMGKGLPGLNSKMGKHALNKAMSMMRRFK</sequence>
<dbReference type="SUPFAM" id="SSF47446">
    <property type="entry name" value="Signal peptide-binding domain"/>
    <property type="match status" value="1"/>
</dbReference>
<dbReference type="EC" id="3.6.5.4" evidence="9"/>
<keyword evidence="2 9" id="KW-0547">Nucleotide-binding</keyword>
<dbReference type="Pfam" id="PF02978">
    <property type="entry name" value="SRP_SPB"/>
    <property type="match status" value="1"/>
</dbReference>
<protein>
    <recommendedName>
        <fullName evidence="9">Signal recognition particle protein</fullName>
        <ecNumber evidence="9">3.6.5.4</ecNumber>
    </recommendedName>
    <alternativeName>
        <fullName evidence="9">Fifty-four homolog</fullName>
    </alternativeName>
</protein>
<evidence type="ECO:0000313" key="11">
    <source>
        <dbReference type="EMBL" id="HIS36150.1"/>
    </source>
</evidence>
<dbReference type="InterPro" id="IPR036891">
    <property type="entry name" value="Signal_recog_part_SRP54_M_sf"/>
</dbReference>
<feature type="binding site" evidence="9">
    <location>
        <begin position="245"/>
        <end position="248"/>
    </location>
    <ligand>
        <name>GTP</name>
        <dbReference type="ChEBI" id="CHEBI:37565"/>
    </ligand>
</feature>
<dbReference type="CDD" id="cd18539">
    <property type="entry name" value="SRP_G"/>
    <property type="match status" value="1"/>
</dbReference>
<dbReference type="InterPro" id="IPR042101">
    <property type="entry name" value="SRP54_N_sf"/>
</dbReference>
<comment type="caution">
    <text evidence="11">The sequence shown here is derived from an EMBL/GenBank/DDBJ whole genome shotgun (WGS) entry which is preliminary data.</text>
</comment>
<dbReference type="SMART" id="SM00382">
    <property type="entry name" value="AAA"/>
    <property type="match status" value="1"/>
</dbReference>
<dbReference type="GO" id="GO:0005525">
    <property type="term" value="F:GTP binding"/>
    <property type="evidence" value="ECO:0007669"/>
    <property type="project" value="UniProtKB-UniRule"/>
</dbReference>
<evidence type="ECO:0000256" key="1">
    <source>
        <dbReference type="ARBA" id="ARBA00005450"/>
    </source>
</evidence>
<dbReference type="SMART" id="SM00963">
    <property type="entry name" value="SRP54_N"/>
    <property type="match status" value="1"/>
</dbReference>
<keyword evidence="4 9" id="KW-0694">RNA-binding</keyword>
<dbReference type="InterPro" id="IPR003593">
    <property type="entry name" value="AAA+_ATPase"/>
</dbReference>
<keyword evidence="7 9" id="KW-0687">Ribonucleoprotein</keyword>
<reference evidence="11" key="2">
    <citation type="journal article" date="2021" name="PeerJ">
        <title>Extensive microbial diversity within the chicken gut microbiome revealed by metagenomics and culture.</title>
        <authorList>
            <person name="Gilroy R."/>
            <person name="Ravi A."/>
            <person name="Getino M."/>
            <person name="Pursley I."/>
            <person name="Horton D.L."/>
            <person name="Alikhan N.F."/>
            <person name="Baker D."/>
            <person name="Gharbi K."/>
            <person name="Hall N."/>
            <person name="Watson M."/>
            <person name="Adriaenssens E.M."/>
            <person name="Foster-Nyarko E."/>
            <person name="Jarju S."/>
            <person name="Secka A."/>
            <person name="Antonio M."/>
            <person name="Oren A."/>
            <person name="Chaudhuri R.R."/>
            <person name="La Ragione R."/>
            <person name="Hildebrand F."/>
            <person name="Pallen M.J."/>
        </authorList>
    </citation>
    <scope>NUCLEOTIDE SEQUENCE</scope>
    <source>
        <strain evidence="11">6276</strain>
    </source>
</reference>
<dbReference type="PROSITE" id="PS00300">
    <property type="entry name" value="SRP54"/>
    <property type="match status" value="1"/>
</dbReference>
<dbReference type="SUPFAM" id="SSF52540">
    <property type="entry name" value="P-loop containing nucleoside triphosphate hydrolases"/>
    <property type="match status" value="1"/>
</dbReference>
<accession>A0A9D1EZ15</accession>
<dbReference type="Proteomes" id="UP000823928">
    <property type="component" value="Unassembled WGS sequence"/>
</dbReference>
<dbReference type="GO" id="GO:0008312">
    <property type="term" value="F:7S RNA binding"/>
    <property type="evidence" value="ECO:0007669"/>
    <property type="project" value="InterPro"/>
</dbReference>
<dbReference type="AlphaFoldDB" id="A0A9D1EZ15"/>
<evidence type="ECO:0000256" key="6">
    <source>
        <dbReference type="ARBA" id="ARBA00023135"/>
    </source>
</evidence>
<dbReference type="Gene3D" id="1.10.260.30">
    <property type="entry name" value="Signal recognition particle, SRP54 subunit, M-domain"/>
    <property type="match status" value="1"/>
</dbReference>
<dbReference type="HAMAP" id="MF_00306">
    <property type="entry name" value="SRP54"/>
    <property type="match status" value="1"/>
</dbReference>
<evidence type="ECO:0000259" key="10">
    <source>
        <dbReference type="PROSITE" id="PS00300"/>
    </source>
</evidence>
<comment type="subunit">
    <text evidence="9">Part of the signal recognition particle protein translocation system, which is composed of SRP and FtsY.</text>
</comment>
<dbReference type="Pfam" id="PF00448">
    <property type="entry name" value="SRP54"/>
    <property type="match status" value="1"/>
</dbReference>
<evidence type="ECO:0000256" key="4">
    <source>
        <dbReference type="ARBA" id="ARBA00022884"/>
    </source>
</evidence>
<evidence type="ECO:0000256" key="2">
    <source>
        <dbReference type="ARBA" id="ARBA00022741"/>
    </source>
</evidence>
<dbReference type="EMBL" id="DVIU01000119">
    <property type="protein sequence ID" value="HIS36150.1"/>
    <property type="molecule type" value="Genomic_DNA"/>
</dbReference>
<dbReference type="GO" id="GO:0006614">
    <property type="term" value="P:SRP-dependent cotranslational protein targeting to membrane"/>
    <property type="evidence" value="ECO:0007669"/>
    <property type="project" value="InterPro"/>
</dbReference>
<dbReference type="InterPro" id="IPR000897">
    <property type="entry name" value="SRP54_GTPase_dom"/>
</dbReference>
<organism evidence="11 12">
    <name type="scientific">Candidatus Scatousia excrementigallinarum</name>
    <dbReference type="NCBI Taxonomy" id="2840935"/>
    <lineage>
        <taxon>Bacteria</taxon>
        <taxon>Candidatus Scatousia</taxon>
    </lineage>
</organism>
<dbReference type="InterPro" id="IPR004780">
    <property type="entry name" value="SRP"/>
</dbReference>
<evidence type="ECO:0000256" key="9">
    <source>
        <dbReference type="HAMAP-Rule" id="MF_00306"/>
    </source>
</evidence>
<evidence type="ECO:0000256" key="8">
    <source>
        <dbReference type="ARBA" id="ARBA00048027"/>
    </source>
</evidence>
<keyword evidence="3 9" id="KW-0378">Hydrolase</keyword>
<keyword evidence="6 9" id="KW-0733">Signal recognition particle</keyword>
<feature type="binding site" evidence="9">
    <location>
        <begin position="187"/>
        <end position="191"/>
    </location>
    <ligand>
        <name>GTP</name>
        <dbReference type="ChEBI" id="CHEBI:37565"/>
    </ligand>
</feature>
<comment type="catalytic activity">
    <reaction evidence="8 9">
        <text>GTP + H2O = GDP + phosphate + H(+)</text>
        <dbReference type="Rhea" id="RHEA:19669"/>
        <dbReference type="ChEBI" id="CHEBI:15377"/>
        <dbReference type="ChEBI" id="CHEBI:15378"/>
        <dbReference type="ChEBI" id="CHEBI:37565"/>
        <dbReference type="ChEBI" id="CHEBI:43474"/>
        <dbReference type="ChEBI" id="CHEBI:58189"/>
        <dbReference type="EC" id="3.6.5.4"/>
    </reaction>
</comment>
<evidence type="ECO:0000256" key="5">
    <source>
        <dbReference type="ARBA" id="ARBA00023134"/>
    </source>
</evidence>
<dbReference type="PANTHER" id="PTHR11564:SF5">
    <property type="entry name" value="SIGNAL RECOGNITION PARTICLE SUBUNIT SRP54"/>
    <property type="match status" value="1"/>
</dbReference>
<dbReference type="GO" id="GO:0003924">
    <property type="term" value="F:GTPase activity"/>
    <property type="evidence" value="ECO:0007669"/>
    <property type="project" value="UniProtKB-UniRule"/>
</dbReference>
<gene>
    <name evidence="9 11" type="primary">ffh</name>
    <name evidence="11" type="ORF">IAC10_05915</name>
</gene>
<evidence type="ECO:0000256" key="3">
    <source>
        <dbReference type="ARBA" id="ARBA00022801"/>
    </source>
</evidence>
<reference evidence="11" key="1">
    <citation type="submission" date="2020-10" db="EMBL/GenBank/DDBJ databases">
        <authorList>
            <person name="Gilroy R."/>
        </authorList>
    </citation>
    <scope>NUCLEOTIDE SEQUENCE</scope>
    <source>
        <strain evidence="11">6276</strain>
    </source>
</reference>
<dbReference type="InterPro" id="IPR004125">
    <property type="entry name" value="Signal_recog_particle_SRP54_M"/>
</dbReference>
<evidence type="ECO:0000256" key="7">
    <source>
        <dbReference type="ARBA" id="ARBA00023274"/>
    </source>
</evidence>
<proteinExistence type="inferred from homology"/>
<keyword evidence="5 9" id="KW-0342">GTP-binding</keyword>
<dbReference type="PANTHER" id="PTHR11564">
    <property type="entry name" value="SIGNAL RECOGNITION PARTICLE 54K PROTEIN SRP54"/>
    <property type="match status" value="1"/>
</dbReference>
<comment type="similarity">
    <text evidence="1 9">Belongs to the GTP-binding SRP family. SRP54 subfamily.</text>
</comment>
<dbReference type="InterPro" id="IPR013822">
    <property type="entry name" value="Signal_recog_particl_SRP54_hlx"/>
</dbReference>
<comment type="function">
    <text evidence="9">Involved in targeting and insertion of nascent membrane proteins into the cytoplasmic membrane. Binds to the hydrophobic signal sequence of the ribosome-nascent chain (RNC) as it emerges from the ribosomes. The SRP-RNC complex is then targeted to the cytoplasmic membrane where it interacts with the SRP receptor FtsY.</text>
</comment>
<evidence type="ECO:0000313" key="12">
    <source>
        <dbReference type="Proteomes" id="UP000823928"/>
    </source>
</evidence>
<feature type="binding site" evidence="9">
    <location>
        <begin position="105"/>
        <end position="112"/>
    </location>
    <ligand>
        <name>GTP</name>
        <dbReference type="ChEBI" id="CHEBI:37565"/>
    </ligand>
</feature>